<feature type="chain" id="PRO_5037977432" description="Leucine-rich repeat-containing N-terminal plant-type domain-containing protein" evidence="10">
    <location>
        <begin position="22"/>
        <end position="202"/>
    </location>
</feature>
<dbReference type="InterPro" id="IPR032675">
    <property type="entry name" value="LRR_dom_sf"/>
</dbReference>
<evidence type="ECO:0000259" key="11">
    <source>
        <dbReference type="Pfam" id="PF08263"/>
    </source>
</evidence>
<dbReference type="EMBL" id="JAEACU010000008">
    <property type="protein sequence ID" value="KAH7520924.1"/>
    <property type="molecule type" value="Genomic_DNA"/>
</dbReference>
<evidence type="ECO:0000256" key="3">
    <source>
        <dbReference type="ARBA" id="ARBA00022692"/>
    </source>
</evidence>
<comment type="caution">
    <text evidence="12">The sequence shown here is derived from an EMBL/GenBank/DDBJ whole genome shotgun (WGS) entry which is preliminary data.</text>
</comment>
<evidence type="ECO:0000256" key="8">
    <source>
        <dbReference type="ARBA" id="ARBA00023170"/>
    </source>
</evidence>
<evidence type="ECO:0000313" key="12">
    <source>
        <dbReference type="EMBL" id="KAH7520924.1"/>
    </source>
</evidence>
<dbReference type="Pfam" id="PF08263">
    <property type="entry name" value="LRRNT_2"/>
    <property type="match status" value="1"/>
</dbReference>
<keyword evidence="5" id="KW-0677">Repeat</keyword>
<evidence type="ECO:0000256" key="5">
    <source>
        <dbReference type="ARBA" id="ARBA00022737"/>
    </source>
</evidence>
<proteinExistence type="predicted"/>
<dbReference type="PANTHER" id="PTHR48063">
    <property type="entry name" value="LRR RECEPTOR-LIKE KINASE"/>
    <property type="match status" value="1"/>
</dbReference>
<dbReference type="Proteomes" id="UP000813462">
    <property type="component" value="Unassembled WGS sequence"/>
</dbReference>
<keyword evidence="2" id="KW-0433">Leucine-rich repeat</keyword>
<evidence type="ECO:0000313" key="13">
    <source>
        <dbReference type="Proteomes" id="UP000813462"/>
    </source>
</evidence>
<feature type="domain" description="Leucine-rich repeat-containing N-terminal plant-type" evidence="11">
    <location>
        <begin position="34"/>
        <end position="72"/>
    </location>
</feature>
<accession>A0A978V108</accession>
<evidence type="ECO:0000256" key="4">
    <source>
        <dbReference type="ARBA" id="ARBA00022729"/>
    </source>
</evidence>
<dbReference type="Gene3D" id="3.80.10.10">
    <property type="entry name" value="Ribonuclease Inhibitor"/>
    <property type="match status" value="1"/>
</dbReference>
<evidence type="ECO:0000256" key="7">
    <source>
        <dbReference type="ARBA" id="ARBA00023136"/>
    </source>
</evidence>
<sequence>MAKRFSCVILLLLAFLHETPCLCDFTAINLGCNEEERSSLLEFKHSLSFTSLNRLTSWTGKDCCKWEGVNCSTIKNSVHVTKLDLRNHVKPDSSGFITQVPNWIKANFVSSALMGLNHLVHVDMNWNDFSGSRILAFLGFMQSLRYLNLSKACFDGLVPDQLRDLSNLHSLDLSSGPDEFVFRLFVENLEWLPGSAPCATLI</sequence>
<evidence type="ECO:0000256" key="10">
    <source>
        <dbReference type="SAM" id="SignalP"/>
    </source>
</evidence>
<gene>
    <name evidence="12" type="ORF">FEM48_Zijuj08G0197300</name>
</gene>
<dbReference type="GO" id="GO:0016020">
    <property type="term" value="C:membrane"/>
    <property type="evidence" value="ECO:0007669"/>
    <property type="project" value="UniProtKB-SubCell"/>
</dbReference>
<keyword evidence="7" id="KW-0472">Membrane</keyword>
<feature type="signal peptide" evidence="10">
    <location>
        <begin position="1"/>
        <end position="21"/>
    </location>
</feature>
<keyword evidence="9" id="KW-0325">Glycoprotein</keyword>
<dbReference type="InterPro" id="IPR046956">
    <property type="entry name" value="RLP23-like"/>
</dbReference>
<reference evidence="12" key="1">
    <citation type="journal article" date="2021" name="Front. Plant Sci.">
        <title>Chromosome-Scale Genome Assembly for Chinese Sour Jujube and Insights Into Its Genome Evolution and Domestication Signature.</title>
        <authorList>
            <person name="Shen L.-Y."/>
            <person name="Luo H."/>
            <person name="Wang X.-L."/>
            <person name="Wang X.-M."/>
            <person name="Qiu X.-J."/>
            <person name="Liu H."/>
            <person name="Zhou S.-S."/>
            <person name="Jia K.-H."/>
            <person name="Nie S."/>
            <person name="Bao Y.-T."/>
            <person name="Zhang R.-G."/>
            <person name="Yun Q.-Z."/>
            <person name="Chai Y.-H."/>
            <person name="Lu J.-Y."/>
            <person name="Li Y."/>
            <person name="Zhao S.-W."/>
            <person name="Mao J.-F."/>
            <person name="Jia S.-G."/>
            <person name="Mao Y.-M."/>
        </authorList>
    </citation>
    <scope>NUCLEOTIDE SEQUENCE</scope>
    <source>
        <strain evidence="12">AT0</strain>
        <tissue evidence="12">Leaf</tissue>
    </source>
</reference>
<name>A0A978V108_ZIZJJ</name>
<keyword evidence="4 10" id="KW-0732">Signal</keyword>
<organism evidence="12 13">
    <name type="scientific">Ziziphus jujuba var. spinosa</name>
    <dbReference type="NCBI Taxonomy" id="714518"/>
    <lineage>
        <taxon>Eukaryota</taxon>
        <taxon>Viridiplantae</taxon>
        <taxon>Streptophyta</taxon>
        <taxon>Embryophyta</taxon>
        <taxon>Tracheophyta</taxon>
        <taxon>Spermatophyta</taxon>
        <taxon>Magnoliopsida</taxon>
        <taxon>eudicotyledons</taxon>
        <taxon>Gunneridae</taxon>
        <taxon>Pentapetalae</taxon>
        <taxon>rosids</taxon>
        <taxon>fabids</taxon>
        <taxon>Rosales</taxon>
        <taxon>Rhamnaceae</taxon>
        <taxon>Paliureae</taxon>
        <taxon>Ziziphus</taxon>
    </lineage>
</organism>
<keyword evidence="6" id="KW-1133">Transmembrane helix</keyword>
<keyword evidence="3" id="KW-0812">Transmembrane</keyword>
<keyword evidence="8" id="KW-0675">Receptor</keyword>
<dbReference type="InterPro" id="IPR013210">
    <property type="entry name" value="LRR_N_plant-typ"/>
</dbReference>
<evidence type="ECO:0000256" key="1">
    <source>
        <dbReference type="ARBA" id="ARBA00004479"/>
    </source>
</evidence>
<evidence type="ECO:0000256" key="2">
    <source>
        <dbReference type="ARBA" id="ARBA00022614"/>
    </source>
</evidence>
<evidence type="ECO:0000256" key="9">
    <source>
        <dbReference type="ARBA" id="ARBA00023180"/>
    </source>
</evidence>
<dbReference type="PANTHER" id="PTHR48063:SF112">
    <property type="entry name" value="RECEPTOR LIKE PROTEIN 30-LIKE"/>
    <property type="match status" value="1"/>
</dbReference>
<evidence type="ECO:0000256" key="6">
    <source>
        <dbReference type="ARBA" id="ARBA00022989"/>
    </source>
</evidence>
<comment type="subcellular location">
    <subcellularLocation>
        <location evidence="1">Membrane</location>
        <topology evidence="1">Single-pass type I membrane protein</topology>
    </subcellularLocation>
</comment>
<dbReference type="SUPFAM" id="SSF52058">
    <property type="entry name" value="L domain-like"/>
    <property type="match status" value="1"/>
</dbReference>
<dbReference type="AlphaFoldDB" id="A0A978V108"/>
<protein>
    <recommendedName>
        <fullName evidence="11">Leucine-rich repeat-containing N-terminal plant-type domain-containing protein</fullName>
    </recommendedName>
</protein>